<protein>
    <recommendedName>
        <fullName evidence="3">Variable surface protein</fullName>
    </recommendedName>
</protein>
<proteinExistence type="predicted"/>
<evidence type="ECO:0008006" key="3">
    <source>
        <dbReference type="Google" id="ProtNLM"/>
    </source>
</evidence>
<evidence type="ECO:0000313" key="1">
    <source>
        <dbReference type="EMBL" id="KMZ76586.1"/>
    </source>
</evidence>
<organism evidence="1 2">
    <name type="scientific">Plasmodium vivax India VII</name>
    <dbReference type="NCBI Taxonomy" id="1077284"/>
    <lineage>
        <taxon>Eukaryota</taxon>
        <taxon>Sar</taxon>
        <taxon>Alveolata</taxon>
        <taxon>Apicomplexa</taxon>
        <taxon>Aconoidasida</taxon>
        <taxon>Haemosporida</taxon>
        <taxon>Plasmodiidae</taxon>
        <taxon>Plasmodium</taxon>
        <taxon>Plasmodium (Plasmodium)</taxon>
    </lineage>
</organism>
<dbReference type="Proteomes" id="UP000053562">
    <property type="component" value="Unassembled WGS sequence"/>
</dbReference>
<gene>
    <name evidence="1" type="ORF">PVIIG_05916</name>
</gene>
<accession>A0A0J9S1F5</accession>
<dbReference type="EMBL" id="KQ234687">
    <property type="protein sequence ID" value="KMZ76586.1"/>
    <property type="molecule type" value="Genomic_DNA"/>
</dbReference>
<name>A0A0J9S1F5_PLAVI</name>
<dbReference type="AlphaFoldDB" id="A0A0J9S1F5"/>
<reference evidence="1 2" key="1">
    <citation type="submission" date="2011-08" db="EMBL/GenBank/DDBJ databases">
        <title>The Genome Sequence of Plasmodium vivax India VII.</title>
        <authorList>
            <consortium name="The Broad Institute Genome Sequencing Platform"/>
            <consortium name="The Broad Institute Genome Sequencing Center for Infectious Disease"/>
            <person name="Neafsey D."/>
            <person name="Carlton J."/>
            <person name="Barnwell J."/>
            <person name="Collins W."/>
            <person name="Escalante A."/>
            <person name="Mullikin J."/>
            <person name="Saul A."/>
            <person name="Guigo R."/>
            <person name="Camara F."/>
            <person name="Young S.K."/>
            <person name="Zeng Q."/>
            <person name="Gargeya S."/>
            <person name="Fitzgerald M."/>
            <person name="Haas B."/>
            <person name="Abouelleil A."/>
            <person name="Alvarado L."/>
            <person name="Arachchi H.M."/>
            <person name="Berlin A."/>
            <person name="Brown A."/>
            <person name="Chapman S.B."/>
            <person name="Chen Z."/>
            <person name="Dunbar C."/>
            <person name="Freedman E."/>
            <person name="Gearin G."/>
            <person name="Gellesch M."/>
            <person name="Goldberg J."/>
            <person name="Griggs A."/>
            <person name="Gujja S."/>
            <person name="Heiman D."/>
            <person name="Howarth C."/>
            <person name="Larson L."/>
            <person name="Lui A."/>
            <person name="MacDonald P.J.P."/>
            <person name="Montmayeur A."/>
            <person name="Murphy C."/>
            <person name="Neiman D."/>
            <person name="Pearson M."/>
            <person name="Priest M."/>
            <person name="Roberts A."/>
            <person name="Saif S."/>
            <person name="Shea T."/>
            <person name="Shenoy N."/>
            <person name="Sisk P."/>
            <person name="Stolte C."/>
            <person name="Sykes S."/>
            <person name="Wortman J."/>
            <person name="Nusbaum C."/>
            <person name="Birren B."/>
        </authorList>
    </citation>
    <scope>NUCLEOTIDE SEQUENCE [LARGE SCALE GENOMIC DNA]</scope>
    <source>
        <strain evidence="1 2">India VII</strain>
    </source>
</reference>
<evidence type="ECO:0000313" key="2">
    <source>
        <dbReference type="Proteomes" id="UP000053562"/>
    </source>
</evidence>
<sequence length="247" mass="29233">MIIRTENENVAKYKNFCMRLMRNLGHYSYDPQFYMFTQGRCNILFNWIYKSIDEQKITNNIINKCFDMYDFEMKKKQNDKKCHYFRDIKIYEPINIILLDVFNGEISTIETALMNENSYISNNSRNFICECVKIYKRMNDLYCINGRGKKDDYNSTCLKLEEFKNTYTLFHFNKGHLNLNIPSLDDKEFLDKCPSDKMNTALIPMELEKVDRPLEGEFQSVPEGPRSTSSVELPASLGTLEIQLRRV</sequence>